<dbReference type="GO" id="GO:0006075">
    <property type="term" value="P:(1-&gt;3)-beta-D-glucan biosynthetic process"/>
    <property type="evidence" value="ECO:0007669"/>
    <property type="project" value="InterPro"/>
</dbReference>
<dbReference type="GO" id="GO:0005886">
    <property type="term" value="C:plasma membrane"/>
    <property type="evidence" value="ECO:0007669"/>
    <property type="project" value="TreeGrafter"/>
</dbReference>
<organism evidence="2">
    <name type="scientific">marine sediment metagenome</name>
    <dbReference type="NCBI Taxonomy" id="412755"/>
    <lineage>
        <taxon>unclassified sequences</taxon>
        <taxon>metagenomes</taxon>
        <taxon>ecological metagenomes</taxon>
    </lineage>
</organism>
<dbReference type="Pfam" id="PF02364">
    <property type="entry name" value="Glucan_synthase"/>
    <property type="match status" value="1"/>
</dbReference>
<evidence type="ECO:0000259" key="1">
    <source>
        <dbReference type="Pfam" id="PF02364"/>
    </source>
</evidence>
<feature type="domain" description="Glycosyl transferase 48" evidence="1">
    <location>
        <begin position="85"/>
        <end position="265"/>
    </location>
</feature>
<sequence length="289" mass="33966">GETLAGLIKGWSLGLGRITSWKGVNKNYDVAKRRYIEVVLNKADREEKIWSKIRTAILDKFLKENFITTDEYRRMLSEDFKAPPVNLETRERLQYFFTTLFMKIPRVPDWDKMPSLTVCITATEEKIIFHLNDDGTGPEHSLNYIEDGTSLTKLTHLISRHPDEWKNLLERIRGKGISEAQVNFWNNLSGVDQFEFNIDTGLSATIKQEIIEMVEDWANMRFQPVYRTIKGLFNIWDAYELYAKICFPEHAEDKEFIEKKVSQKLQLLMAYFLYIKHENDVEGKDIRKL</sequence>
<name>X1HAC6_9ZZZZ</name>
<dbReference type="InterPro" id="IPR003440">
    <property type="entry name" value="Glyco_trans_48_dom"/>
</dbReference>
<dbReference type="PANTHER" id="PTHR12741">
    <property type="entry name" value="LYST-INTERACTING PROTEIN LIP5 DOPAMINE RESPONSIVE PROTEIN DRG-1"/>
    <property type="match status" value="1"/>
</dbReference>
<protein>
    <recommendedName>
        <fullName evidence="1">Glycosyl transferase 48 domain-containing protein</fullName>
    </recommendedName>
</protein>
<dbReference type="EMBL" id="BARU01019278">
    <property type="protein sequence ID" value="GAH50804.1"/>
    <property type="molecule type" value="Genomic_DNA"/>
</dbReference>
<feature type="non-terminal residue" evidence="2">
    <location>
        <position position="1"/>
    </location>
</feature>
<proteinExistence type="predicted"/>
<accession>X1HAC6</accession>
<dbReference type="GO" id="GO:0003843">
    <property type="term" value="F:1,3-beta-D-glucan synthase activity"/>
    <property type="evidence" value="ECO:0007669"/>
    <property type="project" value="InterPro"/>
</dbReference>
<gene>
    <name evidence="2" type="ORF">S03H2_31758</name>
</gene>
<dbReference type="GO" id="GO:0000148">
    <property type="term" value="C:1,3-beta-D-glucan synthase complex"/>
    <property type="evidence" value="ECO:0007669"/>
    <property type="project" value="InterPro"/>
</dbReference>
<dbReference type="PANTHER" id="PTHR12741:SF48">
    <property type="entry name" value="1,3-BETA-GLUCAN SYNTHASE COMPONENT FKS1-RELATED"/>
    <property type="match status" value="1"/>
</dbReference>
<feature type="non-terminal residue" evidence="2">
    <location>
        <position position="289"/>
    </location>
</feature>
<comment type="caution">
    <text evidence="2">The sequence shown here is derived from an EMBL/GenBank/DDBJ whole genome shotgun (WGS) entry which is preliminary data.</text>
</comment>
<reference evidence="2" key="1">
    <citation type="journal article" date="2014" name="Front. Microbiol.">
        <title>High frequency of phylogenetically diverse reductive dehalogenase-homologous genes in deep subseafloor sedimentary metagenomes.</title>
        <authorList>
            <person name="Kawai M."/>
            <person name="Futagami T."/>
            <person name="Toyoda A."/>
            <person name="Takaki Y."/>
            <person name="Nishi S."/>
            <person name="Hori S."/>
            <person name="Arai W."/>
            <person name="Tsubouchi T."/>
            <person name="Morono Y."/>
            <person name="Uchiyama I."/>
            <person name="Ito T."/>
            <person name="Fujiyama A."/>
            <person name="Inagaki F."/>
            <person name="Takami H."/>
        </authorList>
    </citation>
    <scope>NUCLEOTIDE SEQUENCE</scope>
    <source>
        <strain evidence="2">Expedition CK06-06</strain>
    </source>
</reference>
<evidence type="ECO:0000313" key="2">
    <source>
        <dbReference type="EMBL" id="GAH50804.1"/>
    </source>
</evidence>
<dbReference type="AlphaFoldDB" id="X1HAC6"/>